<comment type="caution">
    <text evidence="2">The sequence shown here is derived from an EMBL/GenBank/DDBJ whole genome shotgun (WGS) entry which is preliminary data.</text>
</comment>
<feature type="chain" id="PRO_5018144512" evidence="1">
    <location>
        <begin position="21"/>
        <end position="80"/>
    </location>
</feature>
<dbReference type="AlphaFoldDB" id="A0A3N0YMV0"/>
<dbReference type="EMBL" id="RJVU01035392">
    <property type="protein sequence ID" value="ROL47536.1"/>
    <property type="molecule type" value="Genomic_DNA"/>
</dbReference>
<protein>
    <submittedName>
        <fullName evidence="2">Ephrin-A5</fullName>
    </submittedName>
</protein>
<evidence type="ECO:0000313" key="2">
    <source>
        <dbReference type="EMBL" id="ROL47536.1"/>
    </source>
</evidence>
<keyword evidence="1" id="KW-0732">Signal</keyword>
<keyword evidence="3" id="KW-1185">Reference proteome</keyword>
<proteinExistence type="predicted"/>
<evidence type="ECO:0000256" key="1">
    <source>
        <dbReference type="SAM" id="SignalP"/>
    </source>
</evidence>
<evidence type="ECO:0000313" key="3">
    <source>
        <dbReference type="Proteomes" id="UP000281406"/>
    </source>
</evidence>
<reference evidence="2 3" key="1">
    <citation type="submission" date="2018-10" db="EMBL/GenBank/DDBJ databases">
        <title>Genome assembly for a Yunnan-Guizhou Plateau 3E fish, Anabarilius grahami (Regan), and its evolutionary and genetic applications.</title>
        <authorList>
            <person name="Jiang W."/>
        </authorList>
    </citation>
    <scope>NUCLEOTIDE SEQUENCE [LARGE SCALE GENOMIC DNA]</scope>
    <source>
        <strain evidence="2">AG-KIZ</strain>
        <tissue evidence="2">Muscle</tissue>
    </source>
</reference>
<accession>A0A3N0YMV0</accession>
<name>A0A3N0YMV0_ANAGA</name>
<feature type="signal peptide" evidence="1">
    <location>
        <begin position="1"/>
        <end position="20"/>
    </location>
</feature>
<gene>
    <name evidence="2" type="ORF">DPX16_13251</name>
</gene>
<dbReference type="Proteomes" id="UP000281406">
    <property type="component" value="Unassembled WGS sequence"/>
</dbReference>
<sequence>MPQVEMFYFVFISLWTSVLGLDPASKIVADRYAVYWNRTNPSCHGAFSVPCTPAPCWLYTMGQTQRGISGVADAQLGACS</sequence>
<organism evidence="2 3">
    <name type="scientific">Anabarilius grahami</name>
    <name type="common">Kanglang fish</name>
    <name type="synonym">Barilius grahami</name>
    <dbReference type="NCBI Taxonomy" id="495550"/>
    <lineage>
        <taxon>Eukaryota</taxon>
        <taxon>Metazoa</taxon>
        <taxon>Chordata</taxon>
        <taxon>Craniata</taxon>
        <taxon>Vertebrata</taxon>
        <taxon>Euteleostomi</taxon>
        <taxon>Actinopterygii</taxon>
        <taxon>Neopterygii</taxon>
        <taxon>Teleostei</taxon>
        <taxon>Ostariophysi</taxon>
        <taxon>Cypriniformes</taxon>
        <taxon>Xenocyprididae</taxon>
        <taxon>Xenocypridinae</taxon>
        <taxon>Xenocypridinae incertae sedis</taxon>
        <taxon>Anabarilius</taxon>
    </lineage>
</organism>
<dbReference type="OrthoDB" id="8949261at2759"/>